<feature type="domain" description="F-box associated beta-propeller type 1" evidence="2">
    <location>
        <begin position="102"/>
        <end position="253"/>
    </location>
</feature>
<dbReference type="Gene3D" id="1.20.1280.50">
    <property type="match status" value="1"/>
</dbReference>
<evidence type="ECO:0000259" key="1">
    <source>
        <dbReference type="Pfam" id="PF00646"/>
    </source>
</evidence>
<proteinExistence type="predicted"/>
<feature type="domain" description="F-box" evidence="1">
    <location>
        <begin position="18"/>
        <end position="50"/>
    </location>
</feature>
<dbReference type="Pfam" id="PF07734">
    <property type="entry name" value="FBA_1"/>
    <property type="match status" value="1"/>
</dbReference>
<dbReference type="InterPro" id="IPR017451">
    <property type="entry name" value="F-box-assoc_interact_dom"/>
</dbReference>
<dbReference type="InterPro" id="IPR055290">
    <property type="entry name" value="At3g26010-like"/>
</dbReference>
<evidence type="ECO:0000313" key="3">
    <source>
        <dbReference type="EMBL" id="KAL0400993.1"/>
    </source>
</evidence>
<organism evidence="3">
    <name type="scientific">Sesamum latifolium</name>
    <dbReference type="NCBI Taxonomy" id="2727402"/>
    <lineage>
        <taxon>Eukaryota</taxon>
        <taxon>Viridiplantae</taxon>
        <taxon>Streptophyta</taxon>
        <taxon>Embryophyta</taxon>
        <taxon>Tracheophyta</taxon>
        <taxon>Spermatophyta</taxon>
        <taxon>Magnoliopsida</taxon>
        <taxon>eudicotyledons</taxon>
        <taxon>Gunneridae</taxon>
        <taxon>Pentapetalae</taxon>
        <taxon>asterids</taxon>
        <taxon>lamiids</taxon>
        <taxon>Lamiales</taxon>
        <taxon>Pedaliaceae</taxon>
        <taxon>Sesamum</taxon>
    </lineage>
</organism>
<sequence>MAIKITAATSAEVIGSVDDLLIQILLRLPVKSLIRFKLVSKHWKSLITGRHLSLLRYTGPSPAVGLFCSSRKISVFKYIHLGVANQTKPMFRELRFPDDPFSFWIQQSCNGLLLCCSSGSLVSRRIRSPVRRCYVYNPTTDCYTKLPRPGVVNEVPRIVHGVNLAFDHVMSPFYKVVCVRGSEFARELFQVEVYSSESGAWRVSGEPFSSTASFEYGVYWNGSVHWISYMPKELLYFNLDKEKFGKTSLPGVRDGNGMRSVGYFGESCDHLHFIESHDYEIAFDVYEMKRDYSEWFVKYRVDLTVVTAAFPEIAYMNPLIDRTCYAFSVFSLVRAEEESSFLVLLTPRKVVRLSIDCNVLEEICDSADTWFESFLPHAFEYIESLPVFDVFLSWPV</sequence>
<dbReference type="InterPro" id="IPR001810">
    <property type="entry name" value="F-box_dom"/>
</dbReference>
<dbReference type="InterPro" id="IPR036047">
    <property type="entry name" value="F-box-like_dom_sf"/>
</dbReference>
<dbReference type="CDD" id="cd22157">
    <property type="entry name" value="F-box_AtFBW1-like"/>
    <property type="match status" value="1"/>
</dbReference>
<dbReference type="SUPFAM" id="SSF81383">
    <property type="entry name" value="F-box domain"/>
    <property type="match status" value="1"/>
</dbReference>
<accession>A0AAW2T884</accession>
<dbReference type="PANTHER" id="PTHR35546:SF134">
    <property type="entry name" value="F-BOX ASSOCIATED DOMAIN-CONTAINING PROTEIN"/>
    <property type="match status" value="1"/>
</dbReference>
<dbReference type="EMBL" id="JACGWN010000015">
    <property type="protein sequence ID" value="KAL0400993.1"/>
    <property type="molecule type" value="Genomic_DNA"/>
</dbReference>
<reference evidence="3" key="2">
    <citation type="journal article" date="2024" name="Plant">
        <title>Genomic evolution and insights into agronomic trait innovations of Sesamum species.</title>
        <authorList>
            <person name="Miao H."/>
            <person name="Wang L."/>
            <person name="Qu L."/>
            <person name="Liu H."/>
            <person name="Sun Y."/>
            <person name="Le M."/>
            <person name="Wang Q."/>
            <person name="Wei S."/>
            <person name="Zheng Y."/>
            <person name="Lin W."/>
            <person name="Duan Y."/>
            <person name="Cao H."/>
            <person name="Xiong S."/>
            <person name="Wang X."/>
            <person name="Wei L."/>
            <person name="Li C."/>
            <person name="Ma Q."/>
            <person name="Ju M."/>
            <person name="Zhao R."/>
            <person name="Li G."/>
            <person name="Mu C."/>
            <person name="Tian Q."/>
            <person name="Mei H."/>
            <person name="Zhang T."/>
            <person name="Gao T."/>
            <person name="Zhang H."/>
        </authorList>
    </citation>
    <scope>NUCLEOTIDE SEQUENCE</scope>
    <source>
        <strain evidence="3">KEN1</strain>
    </source>
</reference>
<evidence type="ECO:0000259" key="2">
    <source>
        <dbReference type="Pfam" id="PF07734"/>
    </source>
</evidence>
<dbReference type="PANTHER" id="PTHR35546">
    <property type="entry name" value="F-BOX PROTEIN INTERACTION DOMAIN PROTEIN-RELATED"/>
    <property type="match status" value="1"/>
</dbReference>
<dbReference type="InterPro" id="IPR006527">
    <property type="entry name" value="F-box-assoc_dom_typ1"/>
</dbReference>
<name>A0AAW2T884_9LAMI</name>
<dbReference type="Pfam" id="PF00646">
    <property type="entry name" value="F-box"/>
    <property type="match status" value="1"/>
</dbReference>
<dbReference type="NCBIfam" id="TIGR01640">
    <property type="entry name" value="F_box_assoc_1"/>
    <property type="match status" value="1"/>
</dbReference>
<dbReference type="AlphaFoldDB" id="A0AAW2T884"/>
<reference evidence="3" key="1">
    <citation type="submission" date="2020-06" db="EMBL/GenBank/DDBJ databases">
        <authorList>
            <person name="Li T."/>
            <person name="Hu X."/>
            <person name="Zhang T."/>
            <person name="Song X."/>
            <person name="Zhang H."/>
            <person name="Dai N."/>
            <person name="Sheng W."/>
            <person name="Hou X."/>
            <person name="Wei L."/>
        </authorList>
    </citation>
    <scope>NUCLEOTIDE SEQUENCE</scope>
    <source>
        <strain evidence="3">KEN1</strain>
        <tissue evidence="3">Leaf</tissue>
    </source>
</reference>
<gene>
    <name evidence="3" type="ORF">Slati_4129200</name>
</gene>
<comment type="caution">
    <text evidence="3">The sequence shown here is derived from an EMBL/GenBank/DDBJ whole genome shotgun (WGS) entry which is preliminary data.</text>
</comment>
<protein>
    <submittedName>
        <fullName evidence="3">F-box protein</fullName>
    </submittedName>
</protein>